<evidence type="ECO:0000313" key="6">
    <source>
        <dbReference type="Proteomes" id="UP000294721"/>
    </source>
</evidence>
<accession>A0AAE9GYC4</accession>
<dbReference type="InterPro" id="IPR002446">
    <property type="entry name" value="Lipocalin_bac"/>
</dbReference>
<feature type="domain" description="Lipocalin/cytosolic fatty-acid binding" evidence="3">
    <location>
        <begin position="35"/>
        <end position="180"/>
    </location>
</feature>
<dbReference type="InterPro" id="IPR022272">
    <property type="entry name" value="Lipocalin_CS"/>
</dbReference>
<comment type="subcellular location">
    <subcellularLocation>
        <location evidence="2">Cell outer membrane</location>
    </subcellularLocation>
</comment>
<dbReference type="GO" id="GO:0008289">
    <property type="term" value="F:lipid binding"/>
    <property type="evidence" value="ECO:0007669"/>
    <property type="project" value="UniProtKB-UniRule"/>
</dbReference>
<keyword evidence="6" id="KW-1185">Reference proteome</keyword>
<protein>
    <recommendedName>
        <fullName evidence="2">Outer membrane lipoprotein Blc</fullName>
    </recommendedName>
</protein>
<dbReference type="InterPro" id="IPR022271">
    <property type="entry name" value="Lipocalin_ApoD"/>
</dbReference>
<dbReference type="InterPro" id="IPR000566">
    <property type="entry name" value="Lipocln_cytosolic_FA-bd_dom"/>
</dbReference>
<dbReference type="PANTHER" id="PTHR10612">
    <property type="entry name" value="APOLIPOPROTEIN D"/>
    <property type="match status" value="1"/>
</dbReference>
<dbReference type="CDD" id="cd19438">
    <property type="entry name" value="lipocalin_Blc-like"/>
    <property type="match status" value="1"/>
</dbReference>
<evidence type="ECO:0000313" key="4">
    <source>
        <dbReference type="EMBL" id="TCP01014.1"/>
    </source>
</evidence>
<evidence type="ECO:0000256" key="2">
    <source>
        <dbReference type="PIRNR" id="PIRNR036893"/>
    </source>
</evidence>
<dbReference type="Pfam" id="PF08212">
    <property type="entry name" value="Lipocalin_2"/>
    <property type="match status" value="1"/>
</dbReference>
<dbReference type="SUPFAM" id="SSF50814">
    <property type="entry name" value="Lipocalins"/>
    <property type="match status" value="1"/>
</dbReference>
<dbReference type="PROSITE" id="PS00213">
    <property type="entry name" value="LIPOCALIN"/>
    <property type="match status" value="1"/>
</dbReference>
<dbReference type="Proteomes" id="UP000294721">
    <property type="component" value="Unassembled WGS sequence"/>
</dbReference>
<evidence type="ECO:0000313" key="7">
    <source>
        <dbReference type="Proteomes" id="UP000829756"/>
    </source>
</evidence>
<organism evidence="5 7">
    <name type="scientific">Uruburuella suis</name>
    <dbReference type="NCBI Taxonomy" id="252130"/>
    <lineage>
        <taxon>Bacteria</taxon>
        <taxon>Pseudomonadati</taxon>
        <taxon>Pseudomonadota</taxon>
        <taxon>Betaproteobacteria</taxon>
        <taxon>Neisseriales</taxon>
        <taxon>Neisseriaceae</taxon>
        <taxon>Uruburuella</taxon>
    </lineage>
</organism>
<evidence type="ECO:0000313" key="5">
    <source>
        <dbReference type="EMBL" id="UOO80035.1"/>
    </source>
</evidence>
<keyword evidence="2" id="KW-0446">Lipid-binding</keyword>
<dbReference type="GO" id="GO:0009279">
    <property type="term" value="C:cell outer membrane"/>
    <property type="evidence" value="ECO:0007669"/>
    <property type="project" value="UniProtKB-SubCell"/>
</dbReference>
<comment type="similarity">
    <text evidence="1 2">Belongs to the calycin superfamily. Lipocalin family.</text>
</comment>
<comment type="subunit">
    <text evidence="2">Homodimer.</text>
</comment>
<dbReference type="EMBL" id="SLXE01000034">
    <property type="protein sequence ID" value="TCP01014.1"/>
    <property type="molecule type" value="Genomic_DNA"/>
</dbReference>
<dbReference type="EMBL" id="CP091507">
    <property type="protein sequence ID" value="UOO80035.1"/>
    <property type="molecule type" value="Genomic_DNA"/>
</dbReference>
<evidence type="ECO:0000256" key="1">
    <source>
        <dbReference type="ARBA" id="ARBA00006889"/>
    </source>
</evidence>
<feature type="chain" id="PRO_5041785618" description="Outer membrane lipoprotein Blc" evidence="2">
    <location>
        <begin position="23"/>
        <end position="181"/>
    </location>
</feature>
<comment type="function">
    <text evidence="2">Involved in the storage or transport of lipids necessary for membrane maintenance under stressful conditions. Displays a binding preference for lysophospholipids.</text>
</comment>
<keyword evidence="2" id="KW-0732">Signal</keyword>
<dbReference type="PIRSF" id="PIRSF036893">
    <property type="entry name" value="Lipocalin_ApoD"/>
    <property type="match status" value="1"/>
</dbReference>
<proteinExistence type="inferred from homology"/>
<sequence length="181" mass="20327">MKKTALLSAWILGAALIQPAVAAETAAPPATVAEVDVPRYMGRWHEIARLPMRFQNDCVRDVTADYRLNENRSVTVLNRCRKADGEMIEATGLAKAADAGGSKLKVTFLPKGLRWLPFGKASYWILRLDESYQTALVGTPDRKYLWLLSRTPDIDEAVYQRYLDTAREQGYDLDGLIRNPN</sequence>
<reference evidence="5" key="2">
    <citation type="submission" date="2021-12" db="EMBL/GenBank/DDBJ databases">
        <authorList>
            <person name="Veyrier F.J."/>
        </authorList>
    </citation>
    <scope>NUCLEOTIDE SEQUENCE</scope>
    <source>
        <strain evidence="5">1258/02</strain>
    </source>
</reference>
<feature type="signal peptide" evidence="2">
    <location>
        <begin position="1"/>
        <end position="22"/>
    </location>
</feature>
<dbReference type="Proteomes" id="UP000829756">
    <property type="component" value="Chromosome"/>
</dbReference>
<dbReference type="InterPro" id="IPR012674">
    <property type="entry name" value="Calycin"/>
</dbReference>
<reference evidence="5" key="3">
    <citation type="journal article" date="2022" name="Res Sq">
        <title>Evolution of multicellular longitudinally dividing oral cavity symbionts (Neisseriaceae).</title>
        <authorList>
            <person name="Nyongesa S."/>
            <person name="Weber P."/>
            <person name="Bernet E."/>
            <person name="Pullido F."/>
            <person name="Nieckarz M."/>
            <person name="Delaby M."/>
            <person name="Nieves C."/>
            <person name="Viehboeck T."/>
            <person name="Krause N."/>
            <person name="Rivera-Millot A."/>
            <person name="Nakamura A."/>
            <person name="Vischer N."/>
            <person name="VanNieuwenhze M."/>
            <person name="Brun Y."/>
            <person name="Cava F."/>
            <person name="Bulgheresi S."/>
            <person name="Veyrier F."/>
        </authorList>
    </citation>
    <scope>NUCLEOTIDE SEQUENCE</scope>
    <source>
        <strain evidence="5">1258/02</strain>
    </source>
</reference>
<reference evidence="4 6" key="1">
    <citation type="submission" date="2019-03" db="EMBL/GenBank/DDBJ databases">
        <title>Genomic Encyclopedia of Type Strains, Phase IV (KMG-IV): sequencing the most valuable type-strain genomes for metagenomic binning, comparative biology and taxonomic classification.</title>
        <authorList>
            <person name="Goeker M."/>
        </authorList>
    </citation>
    <scope>NUCLEOTIDE SEQUENCE [LARGE SCALE GENOMIC DNA]</scope>
    <source>
        <strain evidence="4 6">DSM 17474</strain>
    </source>
</reference>
<dbReference type="PRINTS" id="PR01171">
    <property type="entry name" value="BCTLIPOCALIN"/>
</dbReference>
<name>A0AAE9GYC4_9NEIS</name>
<dbReference type="GO" id="GO:0006950">
    <property type="term" value="P:response to stress"/>
    <property type="evidence" value="ECO:0007669"/>
    <property type="project" value="UniProtKB-ARBA"/>
</dbReference>
<dbReference type="KEGG" id="usu:LVJ78_03190"/>
<keyword evidence="2" id="KW-0449">Lipoprotein</keyword>
<dbReference type="Gene3D" id="2.40.128.20">
    <property type="match status" value="1"/>
</dbReference>
<dbReference type="RefSeq" id="WP_132954675.1">
    <property type="nucleotide sequence ID" value="NZ_CBDUCQ010000012.1"/>
</dbReference>
<dbReference type="AlphaFoldDB" id="A0AAE9GYC4"/>
<gene>
    <name evidence="4" type="ORF">EV680_13418</name>
    <name evidence="5" type="ORF">LVJ78_03190</name>
</gene>
<keyword evidence="2" id="KW-0472">Membrane</keyword>
<keyword evidence="2" id="KW-0998">Cell outer membrane</keyword>
<dbReference type="PANTHER" id="PTHR10612:SF34">
    <property type="entry name" value="APOLIPOPROTEIN D"/>
    <property type="match status" value="1"/>
</dbReference>
<evidence type="ECO:0000259" key="3">
    <source>
        <dbReference type="Pfam" id="PF08212"/>
    </source>
</evidence>
<dbReference type="InterPro" id="IPR047202">
    <property type="entry name" value="Lipocalin_Blc-like_dom"/>
</dbReference>